<keyword evidence="6" id="KW-0695">RNA-directed DNA polymerase</keyword>
<gene>
    <name evidence="8" type="ORF">AYI69_g9735</name>
</gene>
<comment type="caution">
    <text evidence="8">The sequence shown here is derived from an EMBL/GenBank/DDBJ whole genome shotgun (WGS) entry which is preliminary data.</text>
</comment>
<dbReference type="Pfam" id="PF17917">
    <property type="entry name" value="RT_RNaseH"/>
    <property type="match status" value="1"/>
</dbReference>
<dbReference type="AlphaFoldDB" id="A0A1R1XAM6"/>
<keyword evidence="5" id="KW-0378">Hydrolase</keyword>
<evidence type="ECO:0000256" key="6">
    <source>
        <dbReference type="ARBA" id="ARBA00022918"/>
    </source>
</evidence>
<dbReference type="GO" id="GO:0015074">
    <property type="term" value="P:DNA integration"/>
    <property type="evidence" value="ECO:0007669"/>
    <property type="project" value="InterPro"/>
</dbReference>
<feature type="domain" description="Integrase catalytic" evidence="7">
    <location>
        <begin position="259"/>
        <end position="418"/>
    </location>
</feature>
<evidence type="ECO:0000256" key="5">
    <source>
        <dbReference type="ARBA" id="ARBA00022801"/>
    </source>
</evidence>
<dbReference type="PROSITE" id="PS50994">
    <property type="entry name" value="INTEGRASE"/>
    <property type="match status" value="1"/>
</dbReference>
<keyword evidence="2" id="KW-0548">Nucleotidyltransferase</keyword>
<keyword evidence="1" id="KW-0808">Transferase</keyword>
<dbReference type="Gene3D" id="1.10.340.70">
    <property type="match status" value="1"/>
</dbReference>
<protein>
    <submittedName>
        <fullName evidence="8">Transposon Tf2-6 polyprotein</fullName>
    </submittedName>
</protein>
<reference evidence="9" key="1">
    <citation type="submission" date="2017-01" db="EMBL/GenBank/DDBJ databases">
        <authorList>
            <person name="Wang Y."/>
            <person name="White M."/>
            <person name="Kvist S."/>
            <person name="Moncalvo J.-M."/>
        </authorList>
    </citation>
    <scope>NUCLEOTIDE SEQUENCE [LARGE SCALE GENOMIC DNA]</scope>
    <source>
        <strain evidence="9">ID-206-W2</strain>
    </source>
</reference>
<proteinExistence type="predicted"/>
<dbReference type="InterPro" id="IPR050951">
    <property type="entry name" value="Retrovirus_Pol_polyprotein"/>
</dbReference>
<dbReference type="GO" id="GO:0003676">
    <property type="term" value="F:nucleic acid binding"/>
    <property type="evidence" value="ECO:0007669"/>
    <property type="project" value="InterPro"/>
</dbReference>
<evidence type="ECO:0000259" key="7">
    <source>
        <dbReference type="PROSITE" id="PS50994"/>
    </source>
</evidence>
<dbReference type="InterPro" id="IPR043502">
    <property type="entry name" value="DNA/RNA_pol_sf"/>
</dbReference>
<dbReference type="Proteomes" id="UP000187429">
    <property type="component" value="Unassembled WGS sequence"/>
</dbReference>
<dbReference type="SUPFAM" id="SSF53098">
    <property type="entry name" value="Ribonuclease H-like"/>
    <property type="match status" value="1"/>
</dbReference>
<evidence type="ECO:0000256" key="4">
    <source>
        <dbReference type="ARBA" id="ARBA00022759"/>
    </source>
</evidence>
<dbReference type="PANTHER" id="PTHR37984:SF15">
    <property type="entry name" value="INTEGRASE CATALYTIC DOMAIN-CONTAINING PROTEIN"/>
    <property type="match status" value="1"/>
</dbReference>
<dbReference type="CDD" id="cd09274">
    <property type="entry name" value="RNase_HI_RT_Ty3"/>
    <property type="match status" value="1"/>
</dbReference>
<evidence type="ECO:0000256" key="3">
    <source>
        <dbReference type="ARBA" id="ARBA00022722"/>
    </source>
</evidence>
<dbReference type="InterPro" id="IPR001584">
    <property type="entry name" value="Integrase_cat-core"/>
</dbReference>
<accession>A0A1R1XAM6</accession>
<dbReference type="Gene3D" id="3.30.420.10">
    <property type="entry name" value="Ribonuclease H-like superfamily/Ribonuclease H"/>
    <property type="match status" value="1"/>
</dbReference>
<evidence type="ECO:0000313" key="8">
    <source>
        <dbReference type="EMBL" id="OMJ11692.1"/>
    </source>
</evidence>
<dbReference type="OrthoDB" id="5592268at2759"/>
<dbReference type="InterPro" id="IPR036397">
    <property type="entry name" value="RNaseH_sf"/>
</dbReference>
<organism evidence="8 9">
    <name type="scientific">Smittium culicis</name>
    <dbReference type="NCBI Taxonomy" id="133412"/>
    <lineage>
        <taxon>Eukaryota</taxon>
        <taxon>Fungi</taxon>
        <taxon>Fungi incertae sedis</taxon>
        <taxon>Zoopagomycota</taxon>
        <taxon>Kickxellomycotina</taxon>
        <taxon>Harpellomycetes</taxon>
        <taxon>Harpellales</taxon>
        <taxon>Legeriomycetaceae</taxon>
        <taxon>Smittium</taxon>
    </lineage>
</organism>
<dbReference type="FunFam" id="3.30.420.10:FF:000032">
    <property type="entry name" value="Retrovirus-related Pol polyprotein from transposon 297-like Protein"/>
    <property type="match status" value="1"/>
</dbReference>
<dbReference type="GO" id="GO:0005634">
    <property type="term" value="C:nucleus"/>
    <property type="evidence" value="ECO:0007669"/>
    <property type="project" value="UniProtKB-ARBA"/>
</dbReference>
<dbReference type="GO" id="GO:0004519">
    <property type="term" value="F:endonuclease activity"/>
    <property type="evidence" value="ECO:0007669"/>
    <property type="project" value="UniProtKB-KW"/>
</dbReference>
<evidence type="ECO:0000256" key="1">
    <source>
        <dbReference type="ARBA" id="ARBA00022679"/>
    </source>
</evidence>
<keyword evidence="3" id="KW-0540">Nuclease</keyword>
<sequence length="508" mass="58032">MYTDASNVRIGASLHQKQSDGTVRPIAYASRKLLPAERNYCASDKEAVAVLHTDHRALITVLKNEDPRGRIDRWNSALQAYDFQIRYVKGLDNGLTNALSRDFIDDNDMIGSQFMAITRSQGPPTRTIRRPRKLDILTDVLSDKTNDDFECENSEYTSEDNYNDEIELVEEIINDNDTTTNTTISNKFCMTEFLPSSTTFEKAQQSDAKCHRRTLDKIKTNFFWPKMSRDVFGYIQSCRICQLTKHSTLQAPGDLQPIIVLEPFKMVSIDHAGPFPTTEKGNRYILDITDLLTRWVDAVAVPDASTETTIKALEKRLIVPHGCPNELLSDNGSSFTSQQMQILRHKYGIKQIFISPYHPKTNGMTERFNRTLKAMIKAYCTEEQSKWDEHLDMYILAYRTAKHQVLGISPFEALYRRKPKLPANTLMPTNPNVPINIISYERKLEAKLQPIRTTIIKNNEVAKEAMRYRYNARHRAVTYETGDYVLLKRQTAEGSNSTLGLSTSYTGP</sequence>
<dbReference type="GO" id="GO:0016787">
    <property type="term" value="F:hydrolase activity"/>
    <property type="evidence" value="ECO:0007669"/>
    <property type="project" value="UniProtKB-KW"/>
</dbReference>
<dbReference type="InterPro" id="IPR012337">
    <property type="entry name" value="RNaseH-like_sf"/>
</dbReference>
<dbReference type="Pfam" id="PF00665">
    <property type="entry name" value="rve"/>
    <property type="match status" value="1"/>
</dbReference>
<dbReference type="InterPro" id="IPR041373">
    <property type="entry name" value="RT_RNaseH"/>
</dbReference>
<evidence type="ECO:0000256" key="2">
    <source>
        <dbReference type="ARBA" id="ARBA00022695"/>
    </source>
</evidence>
<dbReference type="SUPFAM" id="SSF56672">
    <property type="entry name" value="DNA/RNA polymerases"/>
    <property type="match status" value="1"/>
</dbReference>
<evidence type="ECO:0000313" key="9">
    <source>
        <dbReference type="Proteomes" id="UP000187429"/>
    </source>
</evidence>
<dbReference type="GO" id="GO:0003964">
    <property type="term" value="F:RNA-directed DNA polymerase activity"/>
    <property type="evidence" value="ECO:0007669"/>
    <property type="project" value="UniProtKB-KW"/>
</dbReference>
<dbReference type="Pfam" id="PF17921">
    <property type="entry name" value="Integrase_H2C2"/>
    <property type="match status" value="1"/>
</dbReference>
<keyword evidence="9" id="KW-1185">Reference proteome</keyword>
<dbReference type="InterPro" id="IPR041588">
    <property type="entry name" value="Integrase_H2C2"/>
</dbReference>
<keyword evidence="4" id="KW-0255">Endonuclease</keyword>
<dbReference type="PANTHER" id="PTHR37984">
    <property type="entry name" value="PROTEIN CBG26694"/>
    <property type="match status" value="1"/>
</dbReference>
<dbReference type="EMBL" id="LSSM01005922">
    <property type="protein sequence ID" value="OMJ11692.1"/>
    <property type="molecule type" value="Genomic_DNA"/>
</dbReference>
<name>A0A1R1XAM6_9FUNG</name>